<dbReference type="EMBL" id="VYZN01000024">
    <property type="protein sequence ID" value="KAE9536134.1"/>
    <property type="molecule type" value="Genomic_DNA"/>
</dbReference>
<proteinExistence type="predicted"/>
<evidence type="ECO:0000313" key="3">
    <source>
        <dbReference type="Proteomes" id="UP000475862"/>
    </source>
</evidence>
<keyword evidence="1" id="KW-0472">Membrane</keyword>
<feature type="transmembrane region" description="Helical" evidence="1">
    <location>
        <begin position="84"/>
        <end position="105"/>
    </location>
</feature>
<dbReference type="AlphaFoldDB" id="A0A6G0TNE6"/>
<evidence type="ECO:0000256" key="1">
    <source>
        <dbReference type="SAM" id="Phobius"/>
    </source>
</evidence>
<organism evidence="2 3">
    <name type="scientific">Aphis glycines</name>
    <name type="common">Soybean aphid</name>
    <dbReference type="NCBI Taxonomy" id="307491"/>
    <lineage>
        <taxon>Eukaryota</taxon>
        <taxon>Metazoa</taxon>
        <taxon>Ecdysozoa</taxon>
        <taxon>Arthropoda</taxon>
        <taxon>Hexapoda</taxon>
        <taxon>Insecta</taxon>
        <taxon>Pterygota</taxon>
        <taxon>Neoptera</taxon>
        <taxon>Paraneoptera</taxon>
        <taxon>Hemiptera</taxon>
        <taxon>Sternorrhyncha</taxon>
        <taxon>Aphidomorpha</taxon>
        <taxon>Aphidoidea</taxon>
        <taxon>Aphididae</taxon>
        <taxon>Aphidini</taxon>
        <taxon>Aphis</taxon>
        <taxon>Aphis</taxon>
    </lineage>
</organism>
<keyword evidence="1" id="KW-1133">Transmembrane helix</keyword>
<feature type="non-terminal residue" evidence="2">
    <location>
        <position position="1"/>
    </location>
</feature>
<keyword evidence="3" id="KW-1185">Reference proteome</keyword>
<gene>
    <name evidence="2" type="ORF">AGLY_007357</name>
</gene>
<comment type="caution">
    <text evidence="2">The sequence shown here is derived from an EMBL/GenBank/DDBJ whole genome shotgun (WGS) entry which is preliminary data.</text>
</comment>
<reference evidence="2 3" key="1">
    <citation type="submission" date="2019-08" db="EMBL/GenBank/DDBJ databases">
        <title>The genome of the soybean aphid Biotype 1, its phylome, world population structure and adaptation to the North American continent.</title>
        <authorList>
            <person name="Giordano R."/>
            <person name="Donthu R.K."/>
            <person name="Hernandez A.G."/>
            <person name="Wright C.L."/>
            <person name="Zimin A.V."/>
        </authorList>
    </citation>
    <scope>NUCLEOTIDE SEQUENCE [LARGE SCALE GENOMIC DNA]</scope>
    <source>
        <tissue evidence="2">Whole aphids</tissue>
    </source>
</reference>
<protein>
    <submittedName>
        <fullName evidence="2">Uncharacterized protein</fullName>
    </submittedName>
</protein>
<keyword evidence="1" id="KW-0812">Transmembrane</keyword>
<accession>A0A6G0TNE6</accession>
<feature type="transmembrane region" description="Helical" evidence="1">
    <location>
        <begin position="120"/>
        <end position="136"/>
    </location>
</feature>
<name>A0A6G0TNE6_APHGL</name>
<evidence type="ECO:0000313" key="2">
    <source>
        <dbReference type="EMBL" id="KAE9536134.1"/>
    </source>
</evidence>
<sequence>PSVFVPLIHVVYYFVAGKASHYGYRAIGKTYLLHISVLYPMLLLNCPNHRKLGSTQLKSPYSAIAQSYKLLPIKFKIRIYQPRFLLRLIITRCLSIVGLGIPHAGLEPIYHEYLKKKKRITYLLGVIELFFLYLRLSQCAVKAHFRGNSLSSNLFQLSVYSYGYTPFRVTSGISSPVKTLALSRMFSRPGVIRFLASEDRLVTMKRKVSINRIENLLDTYLVNEIYFSSMLGVCRSWTNCGKISVQSFVFAIFDYIHDVELDNISPIDGNGQLSCDEVSPRVG</sequence>
<dbReference type="Proteomes" id="UP000475862">
    <property type="component" value="Unassembled WGS sequence"/>
</dbReference>